<evidence type="ECO:0000256" key="3">
    <source>
        <dbReference type="ARBA" id="ARBA00022806"/>
    </source>
</evidence>
<dbReference type="GO" id="GO:0003676">
    <property type="term" value="F:nucleic acid binding"/>
    <property type="evidence" value="ECO:0007669"/>
    <property type="project" value="InterPro"/>
</dbReference>
<dbReference type="InterPro" id="IPR014001">
    <property type="entry name" value="Helicase_ATP-bd"/>
</dbReference>
<dbReference type="Proteomes" id="UP000034607">
    <property type="component" value="Unassembled WGS sequence"/>
</dbReference>
<reference evidence="10 11" key="1">
    <citation type="journal article" date="2015" name="Nature">
        <title>rRNA introns, odd ribosomes, and small enigmatic genomes across a large radiation of phyla.</title>
        <authorList>
            <person name="Brown C.T."/>
            <person name="Hug L.A."/>
            <person name="Thomas B.C."/>
            <person name="Sharon I."/>
            <person name="Castelle C.J."/>
            <person name="Singh A."/>
            <person name="Wilkins M.J."/>
            <person name="Williams K.H."/>
            <person name="Banfield J.F."/>
        </authorList>
    </citation>
    <scope>NUCLEOTIDE SEQUENCE [LARGE SCALE GENOMIC DNA]</scope>
</reference>
<dbReference type="InterPro" id="IPR050079">
    <property type="entry name" value="DEAD_box_RNA_helicase"/>
</dbReference>
<dbReference type="EMBL" id="LCNM01000016">
    <property type="protein sequence ID" value="KKU55794.1"/>
    <property type="molecule type" value="Genomic_DNA"/>
</dbReference>
<dbReference type="InterPro" id="IPR027417">
    <property type="entry name" value="P-loop_NTPase"/>
</dbReference>
<evidence type="ECO:0000259" key="8">
    <source>
        <dbReference type="PROSITE" id="PS51194"/>
    </source>
</evidence>
<dbReference type="Pfam" id="PF00270">
    <property type="entry name" value="DEAD"/>
    <property type="match status" value="1"/>
</dbReference>
<evidence type="ECO:0000256" key="1">
    <source>
        <dbReference type="ARBA" id="ARBA00022741"/>
    </source>
</evidence>
<dbReference type="SMART" id="SM00490">
    <property type="entry name" value="HELICc"/>
    <property type="match status" value="1"/>
</dbReference>
<evidence type="ECO:0000256" key="6">
    <source>
        <dbReference type="PROSITE-ProRule" id="PRU00552"/>
    </source>
</evidence>
<dbReference type="PANTHER" id="PTHR47959">
    <property type="entry name" value="ATP-DEPENDENT RNA HELICASE RHLE-RELATED"/>
    <property type="match status" value="1"/>
</dbReference>
<dbReference type="CDD" id="cd18787">
    <property type="entry name" value="SF2_C_DEAD"/>
    <property type="match status" value="1"/>
</dbReference>
<protein>
    <submittedName>
        <fullName evidence="10">ATP-dependent RNA helicase</fullName>
    </submittedName>
</protein>
<dbReference type="AlphaFoldDB" id="A0A0G1REQ5"/>
<comment type="similarity">
    <text evidence="5">Belongs to the DEAD box helicase family.</text>
</comment>
<feature type="domain" description="Helicase ATP-binding" evidence="7">
    <location>
        <begin position="98"/>
        <end position="267"/>
    </location>
</feature>
<evidence type="ECO:0000256" key="4">
    <source>
        <dbReference type="ARBA" id="ARBA00022840"/>
    </source>
</evidence>
<accession>A0A0G1REQ5</accession>
<evidence type="ECO:0000256" key="5">
    <source>
        <dbReference type="ARBA" id="ARBA00038437"/>
    </source>
</evidence>
<dbReference type="InterPro" id="IPR044742">
    <property type="entry name" value="DEAD/DEAH_RhlB"/>
</dbReference>
<evidence type="ECO:0000313" key="10">
    <source>
        <dbReference type="EMBL" id="KKU55794.1"/>
    </source>
</evidence>
<dbReference type="Pfam" id="PF00271">
    <property type="entry name" value="Helicase_C"/>
    <property type="match status" value="1"/>
</dbReference>
<keyword evidence="3 10" id="KW-0347">Helicase</keyword>
<dbReference type="InterPro" id="IPR014014">
    <property type="entry name" value="RNA_helicase_DEAD_Q_motif"/>
</dbReference>
<dbReference type="PROSITE" id="PS51192">
    <property type="entry name" value="HELICASE_ATP_BIND_1"/>
    <property type="match status" value="1"/>
</dbReference>
<sequence>MTFVSFFTLTRLLFRQVCGFESQKMRYFKRQQNHNSRHRIKSFDPSTLVKNLPQDNPPVQTDYVPKHSFSDFGFHNTLKNNITDRKYTALTPIQDQVIPLLLSGKDVVGIANTGTGKTAAFLTPLIQKVMSNRSQRVLILAPTRELAVQIDQEFRIFSRNAGLASGLCIGGVNIRGQIYNLRYKPNFVIGTPGRIKDLASQRVINFFSFNNVVLDEVDRMLDMGFVRDITQIMSSLPKNRQSAFFSATITPEVTKIMNGFLSSPVTVSVRANTTLNNISQEIVKSNGKPKIEILHNLLVSPGFDKVLVFGRTKYGLERLANDLSKRGFSVVAIHGNKSQSQRQRSLEKFKNNHIKVLLATDVASRGLDIDNVTHVINYDLPGSYEDYVHRIGRTGRANKTGIALTLVD</sequence>
<gene>
    <name evidence="10" type="ORF">UX78_C0016G0012</name>
</gene>
<keyword evidence="4" id="KW-0067">ATP-binding</keyword>
<dbReference type="SUPFAM" id="SSF52540">
    <property type="entry name" value="P-loop containing nucleoside triphosphate hydrolases"/>
    <property type="match status" value="1"/>
</dbReference>
<evidence type="ECO:0000256" key="2">
    <source>
        <dbReference type="ARBA" id="ARBA00022801"/>
    </source>
</evidence>
<feature type="domain" description="Helicase C-terminal" evidence="8">
    <location>
        <begin position="290"/>
        <end position="408"/>
    </location>
</feature>
<dbReference type="GO" id="GO:0016787">
    <property type="term" value="F:hydrolase activity"/>
    <property type="evidence" value="ECO:0007669"/>
    <property type="project" value="UniProtKB-KW"/>
</dbReference>
<dbReference type="CDD" id="cd00268">
    <property type="entry name" value="DEADc"/>
    <property type="match status" value="1"/>
</dbReference>
<feature type="domain" description="DEAD-box RNA helicase Q" evidence="9">
    <location>
        <begin position="67"/>
        <end position="95"/>
    </location>
</feature>
<dbReference type="InterPro" id="IPR011545">
    <property type="entry name" value="DEAD/DEAH_box_helicase_dom"/>
</dbReference>
<organism evidence="10 11">
    <name type="scientific">Candidatus Amesbacteria bacterium GW2011_GWA2_47_11</name>
    <dbReference type="NCBI Taxonomy" id="1618357"/>
    <lineage>
        <taxon>Bacteria</taxon>
        <taxon>Candidatus Amesiibacteriota</taxon>
    </lineage>
</organism>
<dbReference type="PROSITE" id="PS51194">
    <property type="entry name" value="HELICASE_CTER"/>
    <property type="match status" value="1"/>
</dbReference>
<evidence type="ECO:0000313" key="11">
    <source>
        <dbReference type="Proteomes" id="UP000034607"/>
    </source>
</evidence>
<dbReference type="GO" id="GO:0005524">
    <property type="term" value="F:ATP binding"/>
    <property type="evidence" value="ECO:0007669"/>
    <property type="project" value="UniProtKB-KW"/>
</dbReference>
<dbReference type="PANTHER" id="PTHR47959:SF13">
    <property type="entry name" value="ATP-DEPENDENT RNA HELICASE RHLE"/>
    <property type="match status" value="1"/>
</dbReference>
<dbReference type="PROSITE" id="PS51195">
    <property type="entry name" value="Q_MOTIF"/>
    <property type="match status" value="1"/>
</dbReference>
<dbReference type="PATRIC" id="fig|1618357.3.peg.777"/>
<evidence type="ECO:0000259" key="7">
    <source>
        <dbReference type="PROSITE" id="PS51192"/>
    </source>
</evidence>
<name>A0A0G1REQ5_9BACT</name>
<proteinExistence type="inferred from homology"/>
<dbReference type="SMART" id="SM00487">
    <property type="entry name" value="DEXDc"/>
    <property type="match status" value="1"/>
</dbReference>
<dbReference type="GO" id="GO:0005829">
    <property type="term" value="C:cytosol"/>
    <property type="evidence" value="ECO:0007669"/>
    <property type="project" value="TreeGrafter"/>
</dbReference>
<dbReference type="Gene3D" id="3.40.50.300">
    <property type="entry name" value="P-loop containing nucleotide triphosphate hydrolases"/>
    <property type="match status" value="2"/>
</dbReference>
<feature type="short sequence motif" description="Q motif" evidence="6">
    <location>
        <begin position="67"/>
        <end position="95"/>
    </location>
</feature>
<keyword evidence="1" id="KW-0547">Nucleotide-binding</keyword>
<comment type="caution">
    <text evidence="10">The sequence shown here is derived from an EMBL/GenBank/DDBJ whole genome shotgun (WGS) entry which is preliminary data.</text>
</comment>
<dbReference type="GO" id="GO:0003724">
    <property type="term" value="F:RNA helicase activity"/>
    <property type="evidence" value="ECO:0007669"/>
    <property type="project" value="InterPro"/>
</dbReference>
<evidence type="ECO:0000259" key="9">
    <source>
        <dbReference type="PROSITE" id="PS51195"/>
    </source>
</evidence>
<dbReference type="InterPro" id="IPR001650">
    <property type="entry name" value="Helicase_C-like"/>
</dbReference>
<keyword evidence="2" id="KW-0378">Hydrolase</keyword>